<evidence type="ECO:0000313" key="2">
    <source>
        <dbReference type="Proteomes" id="UP000414233"/>
    </source>
</evidence>
<evidence type="ECO:0000313" key="1">
    <source>
        <dbReference type="EMBL" id="VVE44046.1"/>
    </source>
</evidence>
<reference evidence="1 2" key="1">
    <citation type="submission" date="2019-08" db="EMBL/GenBank/DDBJ databases">
        <authorList>
            <person name="Peeters C."/>
        </authorList>
    </citation>
    <scope>NUCLEOTIDE SEQUENCE [LARGE SCALE GENOMIC DNA]</scope>
    <source>
        <strain evidence="1 2">LMG 30175</strain>
    </source>
</reference>
<dbReference type="AntiFam" id="ANF00095">
    <property type="entry name" value="Shadow ORF (opposite ABC transporters)"/>
</dbReference>
<dbReference type="EMBL" id="CABPRZ010000021">
    <property type="protein sequence ID" value="VVE44046.1"/>
    <property type="molecule type" value="Genomic_DNA"/>
</dbReference>
<dbReference type="AlphaFoldDB" id="A0A5E4Y5V9"/>
<name>A0A5E4Y5V9_9BURK</name>
<protein>
    <submittedName>
        <fullName evidence="1">Uncharacterized protein</fullName>
    </submittedName>
</protein>
<proteinExistence type="predicted"/>
<organism evidence="1 2">
    <name type="scientific">Pandoraea terrae</name>
    <dbReference type="NCBI Taxonomy" id="1537710"/>
    <lineage>
        <taxon>Bacteria</taxon>
        <taxon>Pseudomonadati</taxon>
        <taxon>Pseudomonadota</taxon>
        <taxon>Betaproteobacteria</taxon>
        <taxon>Burkholderiales</taxon>
        <taxon>Burkholderiaceae</taxon>
        <taxon>Pandoraea</taxon>
    </lineage>
</organism>
<sequence length="116" mass="12664">MLKHHADLLLQHRVDALAAARVGAGDVWLALEYDLAPLNAFEPHHHAQERAFAAAARANDHEPVVRAHVQAHPVHHDKVLAVGLVDPSKLNELTARGRRDVTGVRAIGQTANPDLR</sequence>
<accession>A0A5E4Y5V9</accession>
<gene>
    <name evidence="1" type="ORF">PTE30175_04209</name>
</gene>
<keyword evidence="2" id="KW-1185">Reference proteome</keyword>
<dbReference type="Proteomes" id="UP000414233">
    <property type="component" value="Unassembled WGS sequence"/>
</dbReference>